<dbReference type="STRING" id="349521.HCH_01994"/>
<dbReference type="HOGENOM" id="CLU_1903765_0_0_6"/>
<protein>
    <recommendedName>
        <fullName evidence="3">Knr4/Smi1-like domain-containing protein</fullName>
    </recommendedName>
</protein>
<accession>Q2SKJ6</accession>
<organism evidence="1 2">
    <name type="scientific">Hahella chejuensis (strain KCTC 2396)</name>
    <dbReference type="NCBI Taxonomy" id="349521"/>
    <lineage>
        <taxon>Bacteria</taxon>
        <taxon>Pseudomonadati</taxon>
        <taxon>Pseudomonadota</taxon>
        <taxon>Gammaproteobacteria</taxon>
        <taxon>Oceanospirillales</taxon>
        <taxon>Hahellaceae</taxon>
        <taxon>Hahella</taxon>
    </lineage>
</organism>
<gene>
    <name evidence="1" type="ordered locus">HCH_01994</name>
</gene>
<evidence type="ECO:0008006" key="3">
    <source>
        <dbReference type="Google" id="ProtNLM"/>
    </source>
</evidence>
<keyword evidence="2" id="KW-1185">Reference proteome</keyword>
<sequence length="133" mass="15190">MSKPADFIQKWREQGHPFHPPATVDAVKHTFSHCGLHATQDILEFYLACDGMSDFGAGLIRFWPLAEIAARAPDRSKYGVLFADYLLESELYRLKPKDEYTTLVYRDYFGGSEPQLVSQSLGEFLQRVDTENL</sequence>
<reference evidence="1 2" key="1">
    <citation type="journal article" date="2005" name="Nucleic Acids Res.">
        <title>Genomic blueprint of Hahella chejuensis, a marine microbe producing an algicidal agent.</title>
        <authorList>
            <person name="Jeong H."/>
            <person name="Yim J.H."/>
            <person name="Lee C."/>
            <person name="Choi S.-H."/>
            <person name="Park Y.K."/>
            <person name="Yoon S.H."/>
            <person name="Hur C.-G."/>
            <person name="Kang H.-Y."/>
            <person name="Kim D."/>
            <person name="Lee H.H."/>
            <person name="Park K.H."/>
            <person name="Park S.-H."/>
            <person name="Park H.-S."/>
            <person name="Lee H.K."/>
            <person name="Oh T.K."/>
            <person name="Kim J.F."/>
        </authorList>
    </citation>
    <scope>NUCLEOTIDE SEQUENCE [LARGE SCALE GENOMIC DNA]</scope>
    <source>
        <strain evidence="1 2">KCTC 2396</strain>
    </source>
</reference>
<evidence type="ECO:0000313" key="1">
    <source>
        <dbReference type="EMBL" id="ABC28828.1"/>
    </source>
</evidence>
<name>Q2SKJ6_HAHCH</name>
<dbReference type="EMBL" id="CP000155">
    <property type="protein sequence ID" value="ABC28828.1"/>
    <property type="molecule type" value="Genomic_DNA"/>
</dbReference>
<dbReference type="RefSeq" id="WP_011395899.1">
    <property type="nucleotide sequence ID" value="NC_007645.1"/>
</dbReference>
<proteinExistence type="predicted"/>
<dbReference type="KEGG" id="hch:HCH_01994"/>
<dbReference type="Proteomes" id="UP000000238">
    <property type="component" value="Chromosome"/>
</dbReference>
<dbReference type="AlphaFoldDB" id="Q2SKJ6"/>
<evidence type="ECO:0000313" key="2">
    <source>
        <dbReference type="Proteomes" id="UP000000238"/>
    </source>
</evidence>